<keyword evidence="2" id="KW-1185">Reference proteome</keyword>
<dbReference type="RefSeq" id="XP_007862103.1">
    <property type="nucleotide sequence ID" value="XM_007863912.1"/>
</dbReference>
<feature type="non-terminal residue" evidence="1">
    <location>
        <position position="362"/>
    </location>
</feature>
<dbReference type="EMBL" id="KB469297">
    <property type="protein sequence ID" value="EPQ58998.1"/>
    <property type="molecule type" value="Genomic_DNA"/>
</dbReference>
<dbReference type="HOGENOM" id="CLU_007279_3_2_1"/>
<dbReference type="OrthoDB" id="2745718at2759"/>
<sequence length="362" mass="41331">MDDGPTKTLSIASRLEKLRAHQKAWSELKWTEETWVSVVLSRHWELYAGVWSAGRANHRGMGFMQLPSRLRDIPMRQWDITDIGFLIRDFTLDPSQNLLVLIEMPTPDPHGDFPPCRIHLRTMDTGLPHPLAHSPLLLHKPYLFDSAWRYIIQVTDVHLGVMFRCPEGEEGTEHELVVWNWRSGEIKMTRPGIEMESFAFLTDKLIMISMLTFRQDLPTIVCLKPVLCITDFTRYSSSYRGDAGRHSCELGLPELIPGVFPSNMLIRADPGPSYSPDEACEVPFHVGSQNRIFVVTFTASSRRVHAPVTLFIPLQTLLDKYEAGGTEIEWEQWGPAGTRILGSLRTSPNWVCYVYGSKFVHR</sequence>
<name>S7QIF1_GLOTA</name>
<dbReference type="STRING" id="670483.S7QIF1"/>
<reference evidence="1 2" key="1">
    <citation type="journal article" date="2012" name="Science">
        <title>The Paleozoic origin of enzymatic lignin decomposition reconstructed from 31 fungal genomes.</title>
        <authorList>
            <person name="Floudas D."/>
            <person name="Binder M."/>
            <person name="Riley R."/>
            <person name="Barry K."/>
            <person name="Blanchette R.A."/>
            <person name="Henrissat B."/>
            <person name="Martinez A.T."/>
            <person name="Otillar R."/>
            <person name="Spatafora J.W."/>
            <person name="Yadav J.S."/>
            <person name="Aerts A."/>
            <person name="Benoit I."/>
            <person name="Boyd A."/>
            <person name="Carlson A."/>
            <person name="Copeland A."/>
            <person name="Coutinho P.M."/>
            <person name="de Vries R.P."/>
            <person name="Ferreira P."/>
            <person name="Findley K."/>
            <person name="Foster B."/>
            <person name="Gaskell J."/>
            <person name="Glotzer D."/>
            <person name="Gorecki P."/>
            <person name="Heitman J."/>
            <person name="Hesse C."/>
            <person name="Hori C."/>
            <person name="Igarashi K."/>
            <person name="Jurgens J.A."/>
            <person name="Kallen N."/>
            <person name="Kersten P."/>
            <person name="Kohler A."/>
            <person name="Kuees U."/>
            <person name="Kumar T.K.A."/>
            <person name="Kuo A."/>
            <person name="LaButti K."/>
            <person name="Larrondo L.F."/>
            <person name="Lindquist E."/>
            <person name="Ling A."/>
            <person name="Lombard V."/>
            <person name="Lucas S."/>
            <person name="Lundell T."/>
            <person name="Martin R."/>
            <person name="McLaughlin D.J."/>
            <person name="Morgenstern I."/>
            <person name="Morin E."/>
            <person name="Murat C."/>
            <person name="Nagy L.G."/>
            <person name="Nolan M."/>
            <person name="Ohm R.A."/>
            <person name="Patyshakuliyeva A."/>
            <person name="Rokas A."/>
            <person name="Ruiz-Duenas F.J."/>
            <person name="Sabat G."/>
            <person name="Salamov A."/>
            <person name="Samejima M."/>
            <person name="Schmutz J."/>
            <person name="Slot J.C."/>
            <person name="St John F."/>
            <person name="Stenlid J."/>
            <person name="Sun H."/>
            <person name="Sun S."/>
            <person name="Syed K."/>
            <person name="Tsang A."/>
            <person name="Wiebenga A."/>
            <person name="Young D."/>
            <person name="Pisabarro A."/>
            <person name="Eastwood D.C."/>
            <person name="Martin F."/>
            <person name="Cullen D."/>
            <person name="Grigoriev I.V."/>
            <person name="Hibbett D.S."/>
        </authorList>
    </citation>
    <scope>NUCLEOTIDE SEQUENCE [LARGE SCALE GENOMIC DNA]</scope>
    <source>
        <strain evidence="1 2">ATCC 11539</strain>
    </source>
</reference>
<accession>S7QIF1</accession>
<gene>
    <name evidence="1" type="ORF">GLOTRDRAFT_70086</name>
</gene>
<protein>
    <submittedName>
        <fullName evidence="1">Uncharacterized protein</fullName>
    </submittedName>
</protein>
<dbReference type="AlphaFoldDB" id="S7QIF1"/>
<evidence type="ECO:0000313" key="2">
    <source>
        <dbReference type="Proteomes" id="UP000030669"/>
    </source>
</evidence>
<dbReference type="Proteomes" id="UP000030669">
    <property type="component" value="Unassembled WGS sequence"/>
</dbReference>
<dbReference type="OMA" id="EVECEMF"/>
<dbReference type="eggNOG" id="ENOG502SJQ6">
    <property type="taxonomic scope" value="Eukaryota"/>
</dbReference>
<proteinExistence type="predicted"/>
<organism evidence="1 2">
    <name type="scientific">Gloeophyllum trabeum (strain ATCC 11539 / FP-39264 / Madison 617)</name>
    <name type="common">Brown rot fungus</name>
    <dbReference type="NCBI Taxonomy" id="670483"/>
    <lineage>
        <taxon>Eukaryota</taxon>
        <taxon>Fungi</taxon>
        <taxon>Dikarya</taxon>
        <taxon>Basidiomycota</taxon>
        <taxon>Agaricomycotina</taxon>
        <taxon>Agaricomycetes</taxon>
        <taxon>Gloeophyllales</taxon>
        <taxon>Gloeophyllaceae</taxon>
        <taxon>Gloeophyllum</taxon>
    </lineage>
</organism>
<evidence type="ECO:0000313" key="1">
    <source>
        <dbReference type="EMBL" id="EPQ58998.1"/>
    </source>
</evidence>
<dbReference type="GeneID" id="19308047"/>
<dbReference type="KEGG" id="gtr:GLOTRDRAFT_70086"/>